<reference evidence="7 8" key="1">
    <citation type="submission" date="2019-02" db="EMBL/GenBank/DDBJ databases">
        <title>Deep-cultivation of Planctomycetes and their phenomic and genomic characterization uncovers novel biology.</title>
        <authorList>
            <person name="Wiegand S."/>
            <person name="Jogler M."/>
            <person name="Boedeker C."/>
            <person name="Pinto D."/>
            <person name="Vollmers J."/>
            <person name="Rivas-Marin E."/>
            <person name="Kohn T."/>
            <person name="Peeters S.H."/>
            <person name="Heuer A."/>
            <person name="Rast P."/>
            <person name="Oberbeckmann S."/>
            <person name="Bunk B."/>
            <person name="Jeske O."/>
            <person name="Meyerdierks A."/>
            <person name="Storesund J.E."/>
            <person name="Kallscheuer N."/>
            <person name="Luecker S."/>
            <person name="Lage O.M."/>
            <person name="Pohl T."/>
            <person name="Merkel B.J."/>
            <person name="Hornburger P."/>
            <person name="Mueller R.-W."/>
            <person name="Bruemmer F."/>
            <person name="Labrenz M."/>
            <person name="Spormann A.M."/>
            <person name="Op Den Camp H."/>
            <person name="Overmann J."/>
            <person name="Amann R."/>
            <person name="Jetten M.S.M."/>
            <person name="Mascher T."/>
            <person name="Medema M.H."/>
            <person name="Devos D.P."/>
            <person name="Kaster A.-K."/>
            <person name="Ovreas L."/>
            <person name="Rohde M."/>
            <person name="Galperin M.Y."/>
            <person name="Jogler C."/>
        </authorList>
    </citation>
    <scope>NUCLEOTIDE SEQUENCE [LARGE SCALE GENOMIC DNA]</scope>
    <source>
        <strain evidence="7 8">Pla100</strain>
    </source>
</reference>
<dbReference type="Pfam" id="PF07583">
    <property type="entry name" value="PSCyt2"/>
    <property type="match status" value="1"/>
</dbReference>
<evidence type="ECO:0000256" key="5">
    <source>
        <dbReference type="SAM" id="Coils"/>
    </source>
</evidence>
<dbReference type="GO" id="GO:0046872">
    <property type="term" value="F:metal ion binding"/>
    <property type="evidence" value="ECO:0007669"/>
    <property type="project" value="UniProtKB-KW"/>
</dbReference>
<evidence type="ECO:0000259" key="6">
    <source>
        <dbReference type="PROSITE" id="PS51007"/>
    </source>
</evidence>
<dbReference type="InterPro" id="IPR009056">
    <property type="entry name" value="Cyt_c-like_dom"/>
</dbReference>
<dbReference type="InterPro" id="IPR011429">
    <property type="entry name" value="Cyt_c_Planctomycete-type"/>
</dbReference>
<dbReference type="GO" id="GO:0009055">
    <property type="term" value="F:electron transfer activity"/>
    <property type="evidence" value="ECO:0007669"/>
    <property type="project" value="InterPro"/>
</dbReference>
<dbReference type="AlphaFoldDB" id="A0A5C6ANV7"/>
<dbReference type="PANTHER" id="PTHR35889:SF3">
    <property type="entry name" value="F-BOX DOMAIN-CONTAINING PROTEIN"/>
    <property type="match status" value="1"/>
</dbReference>
<feature type="coiled-coil region" evidence="5">
    <location>
        <begin position="391"/>
        <end position="425"/>
    </location>
</feature>
<keyword evidence="3 4" id="KW-0408">Iron</keyword>
<dbReference type="Proteomes" id="UP000316213">
    <property type="component" value="Unassembled WGS sequence"/>
</dbReference>
<dbReference type="SUPFAM" id="SSF46626">
    <property type="entry name" value="Cytochrome c"/>
    <property type="match status" value="1"/>
</dbReference>
<name>A0A5C6ANV7_9BACT</name>
<accession>A0A5C6ANV7</accession>
<keyword evidence="2 4" id="KW-0479">Metal-binding</keyword>
<dbReference type="EMBL" id="SJPM01000002">
    <property type="protein sequence ID" value="TWU01370.1"/>
    <property type="molecule type" value="Genomic_DNA"/>
</dbReference>
<keyword evidence="1 4" id="KW-0349">Heme</keyword>
<keyword evidence="8" id="KW-1185">Reference proteome</keyword>
<evidence type="ECO:0000256" key="1">
    <source>
        <dbReference type="ARBA" id="ARBA00022617"/>
    </source>
</evidence>
<dbReference type="Pfam" id="PF07587">
    <property type="entry name" value="PSD1"/>
    <property type="match status" value="1"/>
</dbReference>
<dbReference type="PROSITE" id="PS51007">
    <property type="entry name" value="CYTC"/>
    <property type="match status" value="1"/>
</dbReference>
<dbReference type="Pfam" id="PF07635">
    <property type="entry name" value="PSCyt1"/>
    <property type="match status" value="1"/>
</dbReference>
<dbReference type="InterPro" id="IPR036909">
    <property type="entry name" value="Cyt_c-like_dom_sf"/>
</dbReference>
<evidence type="ECO:0000313" key="7">
    <source>
        <dbReference type="EMBL" id="TWU01370.1"/>
    </source>
</evidence>
<evidence type="ECO:0000256" key="4">
    <source>
        <dbReference type="PROSITE-ProRule" id="PRU00433"/>
    </source>
</evidence>
<dbReference type="Gene3D" id="1.10.760.10">
    <property type="entry name" value="Cytochrome c-like domain"/>
    <property type="match status" value="1"/>
</dbReference>
<dbReference type="InterPro" id="IPR011444">
    <property type="entry name" value="DUF1549"/>
</dbReference>
<proteinExistence type="predicted"/>
<organism evidence="7 8">
    <name type="scientific">Neorhodopirellula pilleata</name>
    <dbReference type="NCBI Taxonomy" id="2714738"/>
    <lineage>
        <taxon>Bacteria</taxon>
        <taxon>Pseudomonadati</taxon>
        <taxon>Planctomycetota</taxon>
        <taxon>Planctomycetia</taxon>
        <taxon>Pirellulales</taxon>
        <taxon>Pirellulaceae</taxon>
        <taxon>Neorhodopirellula</taxon>
    </lineage>
</organism>
<dbReference type="PANTHER" id="PTHR35889">
    <property type="entry name" value="CYCLOINULO-OLIGOSACCHARIDE FRUCTANOTRANSFERASE-RELATED"/>
    <property type="match status" value="1"/>
</dbReference>
<evidence type="ECO:0000313" key="8">
    <source>
        <dbReference type="Proteomes" id="UP000316213"/>
    </source>
</evidence>
<feature type="domain" description="Cytochrome c" evidence="6">
    <location>
        <begin position="43"/>
        <end position="142"/>
    </location>
</feature>
<dbReference type="InterPro" id="IPR022655">
    <property type="entry name" value="DUF1553"/>
</dbReference>
<dbReference type="GO" id="GO:0020037">
    <property type="term" value="F:heme binding"/>
    <property type="evidence" value="ECO:0007669"/>
    <property type="project" value="InterPro"/>
</dbReference>
<protein>
    <submittedName>
        <fullName evidence="7">Planctomycete cytochrome C</fullName>
    </submittedName>
</protein>
<gene>
    <name evidence="7" type="ORF">Pla100_10970</name>
</gene>
<evidence type="ECO:0000256" key="2">
    <source>
        <dbReference type="ARBA" id="ARBA00022723"/>
    </source>
</evidence>
<evidence type="ECO:0000256" key="3">
    <source>
        <dbReference type="ARBA" id="ARBA00023004"/>
    </source>
</evidence>
<keyword evidence="5" id="KW-0175">Coiled coil</keyword>
<sequence length="1040" mass="117148">MIFKMHVTASRIISTIVRPFFFAVFLSIAALTLVSSASSQPTPTLANEVTRFSRDIQPLLAKHCIVCHGPDEAEAGLSLVDSSRATMKLDSGQQAIIQGQPENSELMRRVMSSDDSLRMPPDGERLSDQEIGHLARWIESGAAFETHWAYQPLTEPTLPATEKSSEWVRNPIDLFVLANLQHHGIEPSEHADRVTLIKRLSYDLVGLPPTPQQVDAFIADSSHDAYEELVDRLLASEAFGERWGRHWLDKARYADSDGYEKDKPRPNAWRYRDWVIDAINRDLPYDQFTIEQLAGDLLPEPSTDQRLATAFHRQTLTNTEGGVDQEEFRVEATFDRTETTGAIWMGLTMTCARCHTHKYDQITQREYFQLFAFFNSADEANMDVPRSEQALRQHAIDQAEYDRQVQELEQELENAIAEIQPKIDQWTAEMTDSIAAADRDPVSFATPSVLSATADSEAEFASQDDGSLLVTGSVADQDRYSLEFKLPERPLTGIRLEALTDETLAKKGPGRAPNGNFVVSQIRLFVSPDREFQDPVEVVFTAATSDFSQSKFPAEGALSADEKTGWAISPETGKQHQWIGFATVPLDASDHRYLRVVIDQSYGGQHTLGRFRLSTMSGFDPLANLPKEVAEALRVAPPERSAKNVKTIAYHVASIDPRISKLIQRLEKRKKQTPESPTMTVRVIRAADRKTKLLHRGDFLQPAEEVQSDVLEMISRTHPLRSRKTGHPADRLDLASWLVDPAHPLTSRVTVNHVWADLFGRGIVPTVNDFGVRGELPTHPQLLDWLAWQFSHDMMWSRKTLIKTIVMSATYQQASAHRDDLVQKDPTNDLFARQNRLRVSAEVIRDLHLDVSGLLSHKVGGPSVFPPLPPGVAELSYANNFKWTTSGGDDAYRRGMYTFFKRTSPHPTLISFDCPDSNTTRLQRETSNTPLQALVTLNNGVFTEAAQAMARRVLIEGGGDDRQRLRYALRLCIARHPQKSELDRFEQLLKTARQYYQSHPDDAARLASNHRYDQVNAEENAAWIATLRMVLNLDEFIVRD</sequence>
<comment type="caution">
    <text evidence="7">The sequence shown here is derived from an EMBL/GenBank/DDBJ whole genome shotgun (WGS) entry which is preliminary data.</text>
</comment>